<protein>
    <recommendedName>
        <fullName evidence="3">Transmembrane protein</fullName>
    </recommendedName>
</protein>
<keyword evidence="2" id="KW-1185">Reference proteome</keyword>
<accession>B6JJ88</accession>
<dbReference type="HOGENOM" id="CLU_065010_2_0_5"/>
<dbReference type="STRING" id="504832.OCA5_c07420"/>
<evidence type="ECO:0000313" key="1">
    <source>
        <dbReference type="EMBL" id="AEI05465.1"/>
    </source>
</evidence>
<sequence>MIVTTPFSPDDVISFWREAGAERWFKADADFDASIRARYLGLWEEARAGKCADWASSAEGILALIIVLDQFPRNIFRGSADAFATDPQARELTAQAIAQGFDQQIPADLRAFVYMPLMHSEDPKDQLRSLEVFRALGNANNLDFAQIHADIIRKFGRFPHRNTVLGRQTTAEEAAFLASGGFAG</sequence>
<dbReference type="PATRIC" id="fig|504832.7.peg.785"/>
<dbReference type="InterPro" id="IPR010323">
    <property type="entry name" value="DUF924"/>
</dbReference>
<dbReference type="SUPFAM" id="SSF48452">
    <property type="entry name" value="TPR-like"/>
    <property type="match status" value="1"/>
</dbReference>
<reference evidence="1 2" key="1">
    <citation type="journal article" date="2011" name="J. Bacteriol.">
        <title>Complete genome sequences of the chemolithoautotrophic Oligotropha carboxidovorans strains OM4 and OM5.</title>
        <authorList>
            <person name="Volland S."/>
            <person name="Rachinger M."/>
            <person name="Strittmatter A."/>
            <person name="Daniel R."/>
            <person name="Gottschalk G."/>
            <person name="Meyer O."/>
        </authorList>
    </citation>
    <scope>NUCLEOTIDE SEQUENCE [LARGE SCALE GENOMIC DNA]</scope>
    <source>
        <strain evidence="2">ATCC 49405 / DSM 1227 / KCTC 32145 / OM5</strain>
    </source>
</reference>
<dbReference type="AlphaFoldDB" id="B6JJ88"/>
<name>B6JJ88_AFIC5</name>
<dbReference type="RefSeq" id="WP_012564508.1">
    <property type="nucleotide sequence ID" value="NC_011386.1"/>
</dbReference>
<dbReference type="EMBL" id="CP002826">
    <property type="protein sequence ID" value="AEI05465.1"/>
    <property type="molecule type" value="Genomic_DNA"/>
</dbReference>
<dbReference type="Pfam" id="PF06041">
    <property type="entry name" value="DUF924"/>
    <property type="match status" value="1"/>
</dbReference>
<proteinExistence type="predicted"/>
<dbReference type="InterPro" id="IPR011990">
    <property type="entry name" value="TPR-like_helical_dom_sf"/>
</dbReference>
<dbReference type="KEGG" id="ocg:OCA5_c07420"/>
<gene>
    <name evidence="1" type="ordered locus">OCA5_c07420</name>
</gene>
<organism evidence="1 2">
    <name type="scientific">Afipia carboxidovorans (strain ATCC 49405 / DSM 1227 / KCTC 32145 / OM5)</name>
    <name type="common">Oligotropha carboxidovorans</name>
    <dbReference type="NCBI Taxonomy" id="504832"/>
    <lineage>
        <taxon>Bacteria</taxon>
        <taxon>Pseudomonadati</taxon>
        <taxon>Pseudomonadota</taxon>
        <taxon>Alphaproteobacteria</taxon>
        <taxon>Hyphomicrobiales</taxon>
        <taxon>Nitrobacteraceae</taxon>
        <taxon>Afipia</taxon>
    </lineage>
</organism>
<dbReference type="KEGG" id="oca:OCAR_7379"/>
<dbReference type="eggNOG" id="COG3803">
    <property type="taxonomic scope" value="Bacteria"/>
</dbReference>
<evidence type="ECO:0000313" key="2">
    <source>
        <dbReference type="Proteomes" id="UP000007730"/>
    </source>
</evidence>
<evidence type="ECO:0008006" key="3">
    <source>
        <dbReference type="Google" id="ProtNLM"/>
    </source>
</evidence>
<dbReference type="Proteomes" id="UP000007730">
    <property type="component" value="Chromosome"/>
</dbReference>
<dbReference type="Gene3D" id="1.25.40.10">
    <property type="entry name" value="Tetratricopeptide repeat domain"/>
    <property type="match status" value="1"/>
</dbReference>
<dbReference type="OrthoDB" id="7593450at2"/>
<dbReference type="Gene3D" id="1.20.58.320">
    <property type="entry name" value="TPR-like"/>
    <property type="match status" value="1"/>
</dbReference>